<protein>
    <recommendedName>
        <fullName evidence="4">Transmembrane protein</fullName>
    </recommendedName>
</protein>
<dbReference type="EMBL" id="JAGSPK010000005">
    <property type="protein sequence ID" value="MBR7793762.1"/>
    <property type="molecule type" value="Genomic_DNA"/>
</dbReference>
<gene>
    <name evidence="2" type="ORF">KDM87_14275</name>
</gene>
<dbReference type="RefSeq" id="WP_212679700.1">
    <property type="nucleotide sequence ID" value="NZ_JAGSPK010000005.1"/>
</dbReference>
<dbReference type="Proteomes" id="UP000682982">
    <property type="component" value="Unassembled WGS sequence"/>
</dbReference>
<feature type="transmembrane region" description="Helical" evidence="1">
    <location>
        <begin position="59"/>
        <end position="81"/>
    </location>
</feature>
<feature type="transmembrane region" description="Helical" evidence="1">
    <location>
        <begin position="189"/>
        <end position="213"/>
    </location>
</feature>
<feature type="transmembrane region" description="Helical" evidence="1">
    <location>
        <begin position="16"/>
        <end position="39"/>
    </location>
</feature>
<evidence type="ECO:0000256" key="1">
    <source>
        <dbReference type="SAM" id="Phobius"/>
    </source>
</evidence>
<accession>A0ABS5H4I4</accession>
<feature type="transmembrane region" description="Helical" evidence="1">
    <location>
        <begin position="278"/>
        <end position="299"/>
    </location>
</feature>
<feature type="transmembrane region" description="Helical" evidence="1">
    <location>
        <begin position="152"/>
        <end position="177"/>
    </location>
</feature>
<evidence type="ECO:0008006" key="4">
    <source>
        <dbReference type="Google" id="ProtNLM"/>
    </source>
</evidence>
<evidence type="ECO:0000313" key="2">
    <source>
        <dbReference type="EMBL" id="MBR7793762.1"/>
    </source>
</evidence>
<evidence type="ECO:0000313" key="3">
    <source>
        <dbReference type="Proteomes" id="UP000682982"/>
    </source>
</evidence>
<keyword evidence="1" id="KW-0812">Transmembrane</keyword>
<feature type="transmembrane region" description="Helical" evidence="1">
    <location>
        <begin position="398"/>
        <end position="422"/>
    </location>
</feature>
<keyword evidence="1" id="KW-0472">Membrane</keyword>
<feature type="transmembrane region" description="Helical" evidence="1">
    <location>
        <begin position="120"/>
        <end position="140"/>
    </location>
</feature>
<feature type="transmembrane region" description="Helical" evidence="1">
    <location>
        <begin position="371"/>
        <end position="392"/>
    </location>
</feature>
<feature type="transmembrane region" description="Helical" evidence="1">
    <location>
        <begin position="93"/>
        <end position="114"/>
    </location>
</feature>
<feature type="transmembrane region" description="Helical" evidence="1">
    <location>
        <begin position="319"/>
        <end position="350"/>
    </location>
</feature>
<keyword evidence="1" id="KW-1133">Transmembrane helix</keyword>
<comment type="caution">
    <text evidence="2">The sequence shown here is derived from an EMBL/GenBank/DDBJ whole genome shotgun (WGS) entry which is preliminary data.</text>
</comment>
<organism evidence="2 3">
    <name type="scientific">Undibacterium rivi</name>
    <dbReference type="NCBI Taxonomy" id="2828729"/>
    <lineage>
        <taxon>Bacteria</taxon>
        <taxon>Pseudomonadati</taxon>
        <taxon>Pseudomonadota</taxon>
        <taxon>Betaproteobacteria</taxon>
        <taxon>Burkholderiales</taxon>
        <taxon>Oxalobacteraceae</taxon>
        <taxon>Undibacterium</taxon>
    </lineage>
</organism>
<proteinExistence type="predicted"/>
<name>A0ABS5H4I4_9BURK</name>
<feature type="transmembrane region" description="Helical" evidence="1">
    <location>
        <begin position="247"/>
        <end position="266"/>
    </location>
</feature>
<keyword evidence="3" id="KW-1185">Reference proteome</keyword>
<reference evidence="2 3" key="1">
    <citation type="submission" date="2021-04" db="EMBL/GenBank/DDBJ databases">
        <title>novel species isolated from subtropical streams in China.</title>
        <authorList>
            <person name="Lu H."/>
        </authorList>
    </citation>
    <scope>NUCLEOTIDE SEQUENCE [LARGE SCALE GENOMIC DNA]</scope>
    <source>
        <strain evidence="2 3">FT147W</strain>
    </source>
</reference>
<sequence>MSGVNILNYELAPSPATIFGCLLPAPWLGLLAGLLLAFGPASGLPDRFAPLTLAVTHSLVLGMLMPVMIGALFQLMPVVAGQTVAAARFISPFVAIGSALIAAGLASGFLYGYICGFKLAAGLAFLLYGSVVCALLHTAWRIQVVDATTRTLRWAGVAIAMVVAIGIALAGNFAGWWSVDVLHWLNLHVAWGLVGLIATLVLGVGSTTVPMFWQSARPSARWQRVVPTALWIPLVLATPVFFWQWALLTGCVFMLMFASIALRAIWRARRRFDPAWQLWLVSAISWATAALLTGVYNAGDSANSILAALPAWLVQVFPWWIGVLVLVGGAVLPVNAMMGKIIPFLVFLHLRRQTPAGRRVPAMQVILPPQRLLWQARLVLLALLLLLLLPLAPTALTTFAGLVFAASQGLFGALMLMTLFRYRRELHTVLMRPEANNIPHIPQKN</sequence>